<keyword evidence="3" id="KW-1185">Reference proteome</keyword>
<feature type="region of interest" description="Disordered" evidence="1">
    <location>
        <begin position="1"/>
        <end position="115"/>
    </location>
</feature>
<sequence>MSEVDGKTPEAAVEEKTETAKEAPAAAAEKVEAKAEEAKEIKAKAAPKKAAAKKAPAQKTAAKKTAAKKAPAKKAAPKAAAKKTAAKTTAKKAPAKKAAAPKATAAKKAAPKAPEKNPKAIYVINTAKKVTDSLPAPVSGYNDKILAAVTTGVDFVEEMSKNAATTASAYVDLGKALVNERKAKIQGKVKTAADTATLTALEYNEKYVKKALESGKKTLETGTDLVEDMGMVALETFGVMAENGKKIAARLPIPGKVKSLTSKVTALASK</sequence>
<evidence type="ECO:0000256" key="1">
    <source>
        <dbReference type="SAM" id="MobiDB-lite"/>
    </source>
</evidence>
<reference evidence="2 3" key="1">
    <citation type="journal article" date="2012" name="Environ. Microbiol.">
        <title>The genome sequence of Desulfatibacillum alkenivorans AK-01: a blueprint for anaerobic alkane oxidation.</title>
        <authorList>
            <person name="Callaghan A.V."/>
            <person name="Morris B.E."/>
            <person name="Pereira I.A."/>
            <person name="McInerney M.J."/>
            <person name="Austin R.N."/>
            <person name="Groves J.T."/>
            <person name="Kukor J.J."/>
            <person name="Suflita J.M."/>
            <person name="Young L.Y."/>
            <person name="Zylstra G.J."/>
            <person name="Wawrik B."/>
        </authorList>
    </citation>
    <scope>NUCLEOTIDE SEQUENCE [LARGE SCALE GENOMIC DNA]</scope>
    <source>
        <strain evidence="2 3">AK-01</strain>
    </source>
</reference>
<gene>
    <name evidence="2" type="ordered locus">Dalk_5133</name>
</gene>
<evidence type="ECO:0000313" key="3">
    <source>
        <dbReference type="Proteomes" id="UP000000739"/>
    </source>
</evidence>
<dbReference type="RefSeq" id="WP_015949841.1">
    <property type="nucleotide sequence ID" value="NC_011768.1"/>
</dbReference>
<feature type="compositionally biased region" description="Basic and acidic residues" evidence="1">
    <location>
        <begin position="1"/>
        <end position="21"/>
    </location>
</feature>
<protein>
    <recommendedName>
        <fullName evidence="4">Phasin domain-containing protein</fullName>
    </recommendedName>
</protein>
<organism evidence="2 3">
    <name type="scientific">Desulfatibacillum aliphaticivorans</name>
    <dbReference type="NCBI Taxonomy" id="218208"/>
    <lineage>
        <taxon>Bacteria</taxon>
        <taxon>Pseudomonadati</taxon>
        <taxon>Thermodesulfobacteriota</taxon>
        <taxon>Desulfobacteria</taxon>
        <taxon>Desulfobacterales</taxon>
        <taxon>Desulfatibacillaceae</taxon>
        <taxon>Desulfatibacillum</taxon>
    </lineage>
</organism>
<dbReference type="KEGG" id="dal:Dalk_5133"/>
<dbReference type="EMBL" id="CP001322">
    <property type="protein sequence ID" value="ACL06804.1"/>
    <property type="molecule type" value="Genomic_DNA"/>
</dbReference>
<name>B8FE23_DESAL</name>
<feature type="compositionally biased region" description="Low complexity" evidence="1">
    <location>
        <begin position="96"/>
        <end position="112"/>
    </location>
</feature>
<dbReference type="HOGENOM" id="CLU_1029437_0_0_7"/>
<proteinExistence type="predicted"/>
<feature type="compositionally biased region" description="Basic and acidic residues" evidence="1">
    <location>
        <begin position="29"/>
        <end position="43"/>
    </location>
</feature>
<dbReference type="AlphaFoldDB" id="B8FE23"/>
<accession>B8FE23</accession>
<dbReference type="Proteomes" id="UP000000739">
    <property type="component" value="Chromosome"/>
</dbReference>
<evidence type="ECO:0000313" key="2">
    <source>
        <dbReference type="EMBL" id="ACL06804.1"/>
    </source>
</evidence>
<evidence type="ECO:0008006" key="4">
    <source>
        <dbReference type="Google" id="ProtNLM"/>
    </source>
</evidence>
<feature type="compositionally biased region" description="Basic residues" evidence="1">
    <location>
        <begin position="61"/>
        <end position="95"/>
    </location>
</feature>